<comment type="similarity">
    <text evidence="1">Belongs to the FAX family.</text>
</comment>
<dbReference type="Proteomes" id="UP001186944">
    <property type="component" value="Unassembled WGS sequence"/>
</dbReference>
<proteinExistence type="inferred from homology"/>
<evidence type="ECO:0000313" key="5">
    <source>
        <dbReference type="Proteomes" id="UP001186944"/>
    </source>
</evidence>
<dbReference type="PANTHER" id="PTHR12289:SF41">
    <property type="entry name" value="FAILED AXON CONNECTIONS-RELATED"/>
    <property type="match status" value="1"/>
</dbReference>
<feature type="domain" description="Metaxin glutathione S-transferase" evidence="2">
    <location>
        <begin position="184"/>
        <end position="245"/>
    </location>
</feature>
<evidence type="ECO:0008006" key="6">
    <source>
        <dbReference type="Google" id="ProtNLM"/>
    </source>
</evidence>
<dbReference type="InterPro" id="IPR040079">
    <property type="entry name" value="Glutathione_S-Trfase"/>
</dbReference>
<dbReference type="AlphaFoldDB" id="A0AA88XWA4"/>
<gene>
    <name evidence="4" type="ORF">FSP39_019144</name>
</gene>
<dbReference type="Pfam" id="PF17172">
    <property type="entry name" value="GST_N_4"/>
    <property type="match status" value="1"/>
</dbReference>
<dbReference type="CDD" id="cd03193">
    <property type="entry name" value="GST_C_Metaxin"/>
    <property type="match status" value="1"/>
</dbReference>
<dbReference type="Pfam" id="PF17171">
    <property type="entry name" value="GST_C_6"/>
    <property type="match status" value="1"/>
</dbReference>
<dbReference type="InterPro" id="IPR036282">
    <property type="entry name" value="Glutathione-S-Trfase_C_sf"/>
</dbReference>
<feature type="domain" description="Thioredoxin-like fold" evidence="3">
    <location>
        <begin position="34"/>
        <end position="117"/>
    </location>
</feature>
<dbReference type="InterPro" id="IPR033468">
    <property type="entry name" value="Metaxin_GST"/>
</dbReference>
<dbReference type="SUPFAM" id="SSF52833">
    <property type="entry name" value="Thioredoxin-like"/>
    <property type="match status" value="1"/>
</dbReference>
<evidence type="ECO:0000313" key="4">
    <source>
        <dbReference type="EMBL" id="KAK3088431.1"/>
    </source>
</evidence>
<sequence>MGGGSSTSNETKHPKDTVILHQIGRGPYAPSLIPFAMKLETYLRMAKIPYQNAHSLKTSSKGKWPWIEFNGQALADSGFIIKFLNKHFNVNLNANLSEEEKAAAHAIRRMVEENTYWSDFLLSLKYIDRSGFLTRWVYDKDLVAIPYYGIPKPIGWVISKSMKKRAVAHGIGRHTKEEVYEIMREDYTALSKFLGNKQFLLGDRPCEEDCAIFGYLAQAYWHGFGQEPETALKEFPNLCSYCERMKNTFWPDWEECNTDGGKRTATK</sequence>
<protein>
    <recommendedName>
        <fullName evidence="6">Failed axon connections-like protein</fullName>
    </recommendedName>
</protein>
<comment type="caution">
    <text evidence="4">The sequence shown here is derived from an EMBL/GenBank/DDBJ whole genome shotgun (WGS) entry which is preliminary data.</text>
</comment>
<dbReference type="SFLD" id="SFLDG01180">
    <property type="entry name" value="SUF1"/>
    <property type="match status" value="1"/>
</dbReference>
<dbReference type="SFLD" id="SFLDG01200">
    <property type="entry name" value="SUF1.1"/>
    <property type="match status" value="1"/>
</dbReference>
<name>A0AA88XWA4_PINIB</name>
<organism evidence="4 5">
    <name type="scientific">Pinctada imbricata</name>
    <name type="common">Atlantic pearl-oyster</name>
    <name type="synonym">Pinctada martensii</name>
    <dbReference type="NCBI Taxonomy" id="66713"/>
    <lineage>
        <taxon>Eukaryota</taxon>
        <taxon>Metazoa</taxon>
        <taxon>Spiralia</taxon>
        <taxon>Lophotrochozoa</taxon>
        <taxon>Mollusca</taxon>
        <taxon>Bivalvia</taxon>
        <taxon>Autobranchia</taxon>
        <taxon>Pteriomorphia</taxon>
        <taxon>Pterioida</taxon>
        <taxon>Pterioidea</taxon>
        <taxon>Pteriidae</taxon>
        <taxon>Pinctada</taxon>
    </lineage>
</organism>
<dbReference type="SUPFAM" id="SSF47616">
    <property type="entry name" value="GST C-terminal domain-like"/>
    <property type="match status" value="1"/>
</dbReference>
<accession>A0AA88XWA4</accession>
<dbReference type="EMBL" id="VSWD01000011">
    <property type="protein sequence ID" value="KAK3088431.1"/>
    <property type="molecule type" value="Genomic_DNA"/>
</dbReference>
<evidence type="ECO:0000259" key="2">
    <source>
        <dbReference type="Pfam" id="PF17171"/>
    </source>
</evidence>
<dbReference type="InterPro" id="IPR050931">
    <property type="entry name" value="Mito_Protein_Transport_Metaxin"/>
</dbReference>
<dbReference type="SFLD" id="SFLDS00019">
    <property type="entry name" value="Glutathione_Transferase_(cytos"/>
    <property type="match status" value="1"/>
</dbReference>
<dbReference type="PANTHER" id="PTHR12289">
    <property type="entry name" value="METAXIN RELATED"/>
    <property type="match status" value="1"/>
</dbReference>
<evidence type="ECO:0000256" key="1">
    <source>
        <dbReference type="ARBA" id="ARBA00006475"/>
    </source>
</evidence>
<dbReference type="InterPro" id="IPR026928">
    <property type="entry name" value="FAX/IsoI-like"/>
</dbReference>
<evidence type="ECO:0000259" key="3">
    <source>
        <dbReference type="Pfam" id="PF17172"/>
    </source>
</evidence>
<dbReference type="InterPro" id="IPR012336">
    <property type="entry name" value="Thioredoxin-like_fold"/>
</dbReference>
<dbReference type="Gene3D" id="1.20.1050.10">
    <property type="match status" value="1"/>
</dbReference>
<reference evidence="4" key="1">
    <citation type="submission" date="2019-08" db="EMBL/GenBank/DDBJ databases">
        <title>The improved chromosome-level genome for the pearl oyster Pinctada fucata martensii using PacBio sequencing and Hi-C.</title>
        <authorList>
            <person name="Zheng Z."/>
        </authorList>
    </citation>
    <scope>NUCLEOTIDE SEQUENCE</scope>
    <source>
        <strain evidence="4">ZZ-2019</strain>
        <tissue evidence="4">Adductor muscle</tissue>
    </source>
</reference>
<dbReference type="GO" id="GO:0005737">
    <property type="term" value="C:cytoplasm"/>
    <property type="evidence" value="ECO:0007669"/>
    <property type="project" value="TreeGrafter"/>
</dbReference>
<dbReference type="InterPro" id="IPR036249">
    <property type="entry name" value="Thioredoxin-like_sf"/>
</dbReference>
<keyword evidence="5" id="KW-1185">Reference proteome</keyword>